<evidence type="ECO:0000256" key="7">
    <source>
        <dbReference type="SAM" id="MobiDB-lite"/>
    </source>
</evidence>
<dbReference type="PROSITE" id="PS00938">
    <property type="entry name" value="IF3"/>
    <property type="match status" value="1"/>
</dbReference>
<dbReference type="AlphaFoldDB" id="A0A1T4P723"/>
<dbReference type="GO" id="GO:0043022">
    <property type="term" value="F:ribosome binding"/>
    <property type="evidence" value="ECO:0007669"/>
    <property type="project" value="TreeGrafter"/>
</dbReference>
<dbReference type="InterPro" id="IPR036788">
    <property type="entry name" value="T_IF-3_C_sf"/>
</dbReference>
<evidence type="ECO:0000256" key="4">
    <source>
        <dbReference type="HAMAP-Rule" id="MF_00080"/>
    </source>
</evidence>
<dbReference type="Pfam" id="PF00707">
    <property type="entry name" value="IF3_C"/>
    <property type="match status" value="1"/>
</dbReference>
<accession>A0A1T4P723</accession>
<evidence type="ECO:0000256" key="6">
    <source>
        <dbReference type="RuleBase" id="RU000646"/>
    </source>
</evidence>
<dbReference type="InterPro" id="IPR036787">
    <property type="entry name" value="T_IF-3_N_sf"/>
</dbReference>
<dbReference type="InterPro" id="IPR019813">
    <property type="entry name" value="Translation_initiation_fac3_CS"/>
</dbReference>
<evidence type="ECO:0000256" key="5">
    <source>
        <dbReference type="NCBIfam" id="TIGR00168"/>
    </source>
</evidence>
<dbReference type="NCBIfam" id="TIGR00168">
    <property type="entry name" value="infC"/>
    <property type="match status" value="1"/>
</dbReference>
<dbReference type="STRING" id="28122.SAMN02745108_01827"/>
<dbReference type="PANTHER" id="PTHR10938:SF0">
    <property type="entry name" value="TRANSLATION INITIATION FACTOR IF-3, MITOCHONDRIAL"/>
    <property type="match status" value="1"/>
</dbReference>
<dbReference type="PANTHER" id="PTHR10938">
    <property type="entry name" value="TRANSLATION INITIATION FACTOR IF-3"/>
    <property type="match status" value="1"/>
</dbReference>
<feature type="domain" description="Translation initiation factor 3 C-terminal" evidence="8">
    <location>
        <begin position="95"/>
        <end position="179"/>
    </location>
</feature>
<feature type="domain" description="Translation initiation factor 3 N-terminal" evidence="9">
    <location>
        <begin position="20"/>
        <end position="88"/>
    </location>
</feature>
<dbReference type="HAMAP" id="MF_00080">
    <property type="entry name" value="IF_3"/>
    <property type="match status" value="1"/>
</dbReference>
<comment type="function">
    <text evidence="4 6">IF-3 binds to the 30S ribosomal subunit and shifts the equilibrium between 70S ribosomes and their 50S and 30S subunits in favor of the free subunits, thus enhancing the availability of 30S subunits on which protein synthesis initiation begins.</text>
</comment>
<dbReference type="Gene3D" id="3.30.110.10">
    <property type="entry name" value="Translation initiation factor 3 (IF-3), C-terminal domain"/>
    <property type="match status" value="1"/>
</dbReference>
<dbReference type="GO" id="GO:0003743">
    <property type="term" value="F:translation initiation factor activity"/>
    <property type="evidence" value="ECO:0007669"/>
    <property type="project" value="UniProtKB-UniRule"/>
</dbReference>
<reference evidence="10 11" key="1">
    <citation type="submission" date="2017-02" db="EMBL/GenBank/DDBJ databases">
        <authorList>
            <person name="Peterson S.W."/>
        </authorList>
    </citation>
    <scope>NUCLEOTIDE SEQUENCE [LARGE SCALE GENOMIC DNA]</scope>
    <source>
        <strain evidence="10 11">ATCC 43854</strain>
    </source>
</reference>
<feature type="compositionally biased region" description="Polar residues" evidence="7">
    <location>
        <begin position="203"/>
        <end position="212"/>
    </location>
</feature>
<dbReference type="InterPro" id="IPR001288">
    <property type="entry name" value="Translation_initiation_fac_3"/>
</dbReference>
<evidence type="ECO:0000313" key="11">
    <source>
        <dbReference type="Proteomes" id="UP000190449"/>
    </source>
</evidence>
<evidence type="ECO:0000259" key="9">
    <source>
        <dbReference type="Pfam" id="PF05198"/>
    </source>
</evidence>
<keyword evidence="3 4" id="KW-0648">Protein biosynthesis</keyword>
<dbReference type="GO" id="GO:0032790">
    <property type="term" value="P:ribosome disassembly"/>
    <property type="evidence" value="ECO:0007669"/>
    <property type="project" value="TreeGrafter"/>
</dbReference>
<proteinExistence type="inferred from homology"/>
<dbReference type="SUPFAM" id="SSF55200">
    <property type="entry name" value="Translation initiation factor IF3, C-terminal domain"/>
    <property type="match status" value="1"/>
</dbReference>
<organism evidence="10 11">
    <name type="scientific">Fibrobacter intestinalis</name>
    <dbReference type="NCBI Taxonomy" id="28122"/>
    <lineage>
        <taxon>Bacteria</taxon>
        <taxon>Pseudomonadati</taxon>
        <taxon>Fibrobacterota</taxon>
        <taxon>Fibrobacteria</taxon>
        <taxon>Fibrobacterales</taxon>
        <taxon>Fibrobacteraceae</taxon>
        <taxon>Fibrobacter</taxon>
    </lineage>
</organism>
<dbReference type="SUPFAM" id="SSF54364">
    <property type="entry name" value="Translation initiation factor IF3, N-terminal domain"/>
    <property type="match status" value="1"/>
</dbReference>
<dbReference type="EMBL" id="FUWU01000031">
    <property type="protein sequence ID" value="SJZ87201.1"/>
    <property type="molecule type" value="Genomic_DNA"/>
</dbReference>
<dbReference type="InterPro" id="IPR019814">
    <property type="entry name" value="Translation_initiation_fac_3_N"/>
</dbReference>
<evidence type="ECO:0000313" key="10">
    <source>
        <dbReference type="EMBL" id="SJZ87201.1"/>
    </source>
</evidence>
<comment type="similarity">
    <text evidence="1 4 6">Belongs to the IF-3 family.</text>
</comment>
<dbReference type="Proteomes" id="UP000190449">
    <property type="component" value="Unassembled WGS sequence"/>
</dbReference>
<evidence type="ECO:0000259" key="8">
    <source>
        <dbReference type="Pfam" id="PF00707"/>
    </source>
</evidence>
<evidence type="ECO:0000256" key="2">
    <source>
        <dbReference type="ARBA" id="ARBA00022540"/>
    </source>
</evidence>
<dbReference type="Pfam" id="PF05198">
    <property type="entry name" value="IF3_N"/>
    <property type="match status" value="1"/>
</dbReference>
<dbReference type="GO" id="GO:0005829">
    <property type="term" value="C:cytosol"/>
    <property type="evidence" value="ECO:0007669"/>
    <property type="project" value="TreeGrafter"/>
</dbReference>
<keyword evidence="2 4" id="KW-0396">Initiation factor</keyword>
<sequence>MFPNPRLRQMPNRPADGTRINEAIHISPVRVIKDDGTQEIIDTRKALQMAKNAGLDLVEVSPNAKPPVCRIINYSKYKFEQAKKAKAAKAKQHVVKLKEIKMHPKTAENDYLYRIKQMRGFLESGMKVRLIMQFRGREMAHMDYGRRLMERAKEDLGDVGELETDSRMEGNTLLYIYGPRRGAAPKAVQQKPATEPKAAGEAKQQTQEVNNA</sequence>
<gene>
    <name evidence="4" type="primary">infC</name>
    <name evidence="10" type="ORF">SAMN02745108_01827</name>
</gene>
<protein>
    <recommendedName>
        <fullName evidence="4 5">Translation initiation factor IF-3</fullName>
    </recommendedName>
</protein>
<keyword evidence="4" id="KW-0963">Cytoplasm</keyword>
<evidence type="ECO:0000256" key="1">
    <source>
        <dbReference type="ARBA" id="ARBA00005439"/>
    </source>
</evidence>
<feature type="region of interest" description="Disordered" evidence="7">
    <location>
        <begin position="183"/>
        <end position="212"/>
    </location>
</feature>
<dbReference type="Gene3D" id="3.10.20.80">
    <property type="entry name" value="Translation initiation factor 3 (IF-3), N-terminal domain"/>
    <property type="match status" value="1"/>
</dbReference>
<dbReference type="InterPro" id="IPR019815">
    <property type="entry name" value="Translation_initiation_fac_3_C"/>
</dbReference>
<evidence type="ECO:0000256" key="3">
    <source>
        <dbReference type="ARBA" id="ARBA00022917"/>
    </source>
</evidence>
<comment type="subcellular location">
    <subcellularLocation>
        <location evidence="4 6">Cytoplasm</location>
    </subcellularLocation>
</comment>
<name>A0A1T4P723_9BACT</name>
<dbReference type="GO" id="GO:0016020">
    <property type="term" value="C:membrane"/>
    <property type="evidence" value="ECO:0007669"/>
    <property type="project" value="TreeGrafter"/>
</dbReference>
<comment type="subunit">
    <text evidence="4 6">Monomer.</text>
</comment>